<name>A0A9W6XMB3_9STRA</name>
<proteinExistence type="predicted"/>
<dbReference type="PANTHER" id="PTHR37984">
    <property type="entry name" value="PROTEIN CBG26694"/>
    <property type="match status" value="1"/>
</dbReference>
<dbReference type="PANTHER" id="PTHR37984:SF5">
    <property type="entry name" value="PROTEIN NYNRIN-LIKE"/>
    <property type="match status" value="1"/>
</dbReference>
<feature type="compositionally biased region" description="Basic residues" evidence="1">
    <location>
        <begin position="317"/>
        <end position="343"/>
    </location>
</feature>
<dbReference type="OrthoDB" id="127299at2759"/>
<accession>A0A9W6XMB3</accession>
<dbReference type="Proteomes" id="UP001165121">
    <property type="component" value="Unassembled WGS sequence"/>
</dbReference>
<dbReference type="Pfam" id="PF00665">
    <property type="entry name" value="rve"/>
    <property type="match status" value="1"/>
</dbReference>
<dbReference type="GO" id="GO:0015074">
    <property type="term" value="P:DNA integration"/>
    <property type="evidence" value="ECO:0007669"/>
    <property type="project" value="InterPro"/>
</dbReference>
<feature type="region of interest" description="Disordered" evidence="1">
    <location>
        <begin position="266"/>
        <end position="361"/>
    </location>
</feature>
<dbReference type="InterPro" id="IPR036397">
    <property type="entry name" value="RNaseH_sf"/>
</dbReference>
<feature type="domain" description="Integrase catalytic" evidence="2">
    <location>
        <begin position="1"/>
        <end position="166"/>
    </location>
</feature>
<dbReference type="InterPro" id="IPR012337">
    <property type="entry name" value="RNaseH-like_sf"/>
</dbReference>
<feature type="region of interest" description="Disordered" evidence="1">
    <location>
        <begin position="376"/>
        <end position="443"/>
    </location>
</feature>
<comment type="caution">
    <text evidence="3">The sequence shown here is derived from an EMBL/GenBank/DDBJ whole genome shotgun (WGS) entry which is preliminary data.</text>
</comment>
<protein>
    <submittedName>
        <fullName evidence="3">Unnamed protein product</fullName>
    </submittedName>
</protein>
<dbReference type="GO" id="GO:0003676">
    <property type="term" value="F:nucleic acid binding"/>
    <property type="evidence" value="ECO:0007669"/>
    <property type="project" value="InterPro"/>
</dbReference>
<reference evidence="3" key="1">
    <citation type="submission" date="2023-04" db="EMBL/GenBank/DDBJ databases">
        <title>Phytophthora fragariaefolia NBRC 109709.</title>
        <authorList>
            <person name="Ichikawa N."/>
            <person name="Sato H."/>
            <person name="Tonouchi N."/>
        </authorList>
    </citation>
    <scope>NUCLEOTIDE SEQUENCE</scope>
    <source>
        <strain evidence="3">NBRC 109709</strain>
    </source>
</reference>
<dbReference type="PROSITE" id="PS50994">
    <property type="entry name" value="INTEGRASE"/>
    <property type="match status" value="1"/>
</dbReference>
<evidence type="ECO:0000313" key="3">
    <source>
        <dbReference type="EMBL" id="GMF41479.1"/>
    </source>
</evidence>
<feature type="compositionally biased region" description="Polar residues" evidence="1">
    <location>
        <begin position="376"/>
        <end position="386"/>
    </location>
</feature>
<keyword evidence="4" id="KW-1185">Reference proteome</keyword>
<dbReference type="Gene3D" id="3.30.420.10">
    <property type="entry name" value="Ribonuclease H-like superfamily/Ribonuclease H"/>
    <property type="match status" value="1"/>
</dbReference>
<organism evidence="3 4">
    <name type="scientific">Phytophthora fragariaefolia</name>
    <dbReference type="NCBI Taxonomy" id="1490495"/>
    <lineage>
        <taxon>Eukaryota</taxon>
        <taxon>Sar</taxon>
        <taxon>Stramenopiles</taxon>
        <taxon>Oomycota</taxon>
        <taxon>Peronosporomycetes</taxon>
        <taxon>Peronosporales</taxon>
        <taxon>Peronosporaceae</taxon>
        <taxon>Phytophthora</taxon>
    </lineage>
</organism>
<dbReference type="EMBL" id="BSXT01001338">
    <property type="protein sequence ID" value="GMF41479.1"/>
    <property type="molecule type" value="Genomic_DNA"/>
</dbReference>
<dbReference type="InterPro" id="IPR001584">
    <property type="entry name" value="Integrase_cat-core"/>
</dbReference>
<evidence type="ECO:0000313" key="4">
    <source>
        <dbReference type="Proteomes" id="UP001165121"/>
    </source>
</evidence>
<dbReference type="SUPFAM" id="SSF53098">
    <property type="entry name" value="Ribonuclease H-like"/>
    <property type="match status" value="1"/>
</dbReference>
<sequence length="679" mass="76024">MDFVFGLPPDNKRRTGIVVFVDGFSKMVHLAAVPAEVTAKQTTRLFVDMVFRHHGMPIDIVSDRVPRFTARFWQEGFTLLGTQLVMSTAGHPPTDGQTERVNRVLVDGLKSYTHSFRHRSDCLPMAEFAINNPVHVSTGHALFYVNAMRHPRVPSVLPVSTRARTTRGPIEESTVSTPGVDTVNINEQHTEAGPVVNKDAELNTEFSSKAMDFVQRRQTDIRFVQDVIAASIDRQKLNADNNGRGNTNEFKVGSLVLLATQNLAKHAQSSSNADPPSRVAPKKRGKGGKSGQAKIKANGKAKRKRGGPIKRGTSPHAKTKHTISYKSKARSTKSRRPPVKKTLKKGEEVVTDNGEIPGNDSAVEAANGVLQKVKISDSTTTSTQGKRNAVRKTSGMQSTTGGSEGGALLERCSNNEIDSADDGRCGSDVGSDADGDEPNPKPKEVYFTPAKDFMEVLNVRSYAADHGYVSERYEVVTSDLNEHWKTDLCARTVKERFFRLVKEFKATDCAYRKNQALKRNIQTTSACSKMLLMLKSVEAKKKKKKKKADQQAKSDRLDFIYDNYIYPWQRIPGRKGLTTAQDNAATVEYIAKQSKCHEDEYQLFREELRFKQTKAKMEEANWKEEFKFRKHEAEANATKWSEEVDLCRSDMELRREELELLKYQLNLPPILNRSTQANV</sequence>
<dbReference type="AlphaFoldDB" id="A0A9W6XMB3"/>
<evidence type="ECO:0000256" key="1">
    <source>
        <dbReference type="SAM" id="MobiDB-lite"/>
    </source>
</evidence>
<dbReference type="InterPro" id="IPR050951">
    <property type="entry name" value="Retrovirus_Pol_polyprotein"/>
</dbReference>
<evidence type="ECO:0000259" key="2">
    <source>
        <dbReference type="PROSITE" id="PS50994"/>
    </source>
</evidence>
<gene>
    <name evidence="3" type="ORF">Pfra01_001316100</name>
</gene>
<feature type="compositionally biased region" description="Basic residues" evidence="1">
    <location>
        <begin position="297"/>
        <end position="308"/>
    </location>
</feature>